<evidence type="ECO:0000256" key="2">
    <source>
        <dbReference type="ARBA" id="ARBA00022748"/>
    </source>
</evidence>
<evidence type="ECO:0000256" key="3">
    <source>
        <dbReference type="ARBA" id="ARBA00023157"/>
    </source>
</evidence>
<proteinExistence type="predicted"/>
<name>A0ABT3IGE0_9BACT</name>
<evidence type="ECO:0000256" key="4">
    <source>
        <dbReference type="ARBA" id="ARBA00023284"/>
    </source>
</evidence>
<dbReference type="PROSITE" id="PS51352">
    <property type="entry name" value="THIOREDOXIN_2"/>
    <property type="match status" value="1"/>
</dbReference>
<dbReference type="InterPro" id="IPR036249">
    <property type="entry name" value="Thioredoxin-like_sf"/>
</dbReference>
<feature type="signal peptide" evidence="5">
    <location>
        <begin position="1"/>
        <end position="19"/>
    </location>
</feature>
<dbReference type="EMBL" id="JAPDNS010000001">
    <property type="protein sequence ID" value="MCW3482996.1"/>
    <property type="molecule type" value="Genomic_DNA"/>
</dbReference>
<dbReference type="InterPro" id="IPR017937">
    <property type="entry name" value="Thioredoxin_CS"/>
</dbReference>
<dbReference type="PROSITE" id="PS00194">
    <property type="entry name" value="THIOREDOXIN_1"/>
    <property type="match status" value="1"/>
</dbReference>
<dbReference type="Pfam" id="PF00578">
    <property type="entry name" value="AhpC-TSA"/>
    <property type="match status" value="1"/>
</dbReference>
<evidence type="ECO:0000313" key="8">
    <source>
        <dbReference type="Proteomes" id="UP001207742"/>
    </source>
</evidence>
<feature type="chain" id="PRO_5045878779" evidence="5">
    <location>
        <begin position="20"/>
        <end position="380"/>
    </location>
</feature>
<dbReference type="Gene3D" id="3.40.30.10">
    <property type="entry name" value="Glutaredoxin"/>
    <property type="match status" value="1"/>
</dbReference>
<comment type="subcellular location">
    <subcellularLocation>
        <location evidence="1">Cell envelope</location>
    </subcellularLocation>
</comment>
<reference evidence="7 8" key="1">
    <citation type="submission" date="2022-10" db="EMBL/GenBank/DDBJ databases">
        <title>Chitinophaga nivalis PC15 sp. nov., isolated from Pyeongchang county, South Korea.</title>
        <authorList>
            <person name="Trinh H.N."/>
        </authorList>
    </citation>
    <scope>NUCLEOTIDE SEQUENCE [LARGE SCALE GENOMIC DNA]</scope>
    <source>
        <strain evidence="7 8">PC14</strain>
    </source>
</reference>
<evidence type="ECO:0000259" key="6">
    <source>
        <dbReference type="PROSITE" id="PS51352"/>
    </source>
</evidence>
<keyword evidence="2" id="KW-0201">Cytochrome c-type biogenesis</keyword>
<sequence>MKRFFFSCFILAASCSAWAQQQVTIQGKVPASLDQQYIYLSKSGTGTLLDSAQIQRGTFKITRAQEDTVLAVLRLSVKNGARYRNGSRELYLSPGDRITVTVNREDTTNLLKGAVVKGSRFTAQLDELTASLATVTKSIDSMRELNMRSMEQKNFDTTGYYVRNKAFKELFAEDKKIRENYIAAHPDYYVSLITFSVMQGRRVLDVPAAQQVFDKFPAALRTSAPGQKMAALLKASATVSLQQIAPDFTCTTPTGTQLKLSDLRGKYLLLDFWASWCGPCRAENPNVVKAFQRFKDKNFDILGVSLDREGDHNKWTAAIEKDALTWHHVSDLKWWKSDIAKLYLISSIPQNFLLDPNGRIIAVNLRGEALEQELEKVLGK</sequence>
<dbReference type="RefSeq" id="WP_264727879.1">
    <property type="nucleotide sequence ID" value="NZ_JAPDNR010000001.1"/>
</dbReference>
<gene>
    <name evidence="7" type="ORF">OL497_03790</name>
</gene>
<dbReference type="CDD" id="cd02966">
    <property type="entry name" value="TlpA_like_family"/>
    <property type="match status" value="1"/>
</dbReference>
<dbReference type="InterPro" id="IPR013766">
    <property type="entry name" value="Thioredoxin_domain"/>
</dbReference>
<accession>A0ABT3IGE0</accession>
<feature type="domain" description="Thioredoxin" evidence="6">
    <location>
        <begin position="239"/>
        <end position="380"/>
    </location>
</feature>
<keyword evidence="8" id="KW-1185">Reference proteome</keyword>
<dbReference type="Proteomes" id="UP001207742">
    <property type="component" value="Unassembled WGS sequence"/>
</dbReference>
<dbReference type="Pfam" id="PF14289">
    <property type="entry name" value="DUF4369"/>
    <property type="match status" value="1"/>
</dbReference>
<evidence type="ECO:0000256" key="1">
    <source>
        <dbReference type="ARBA" id="ARBA00004196"/>
    </source>
</evidence>
<dbReference type="InterPro" id="IPR025380">
    <property type="entry name" value="DUF4369"/>
</dbReference>
<comment type="caution">
    <text evidence="7">The sequence shown here is derived from an EMBL/GenBank/DDBJ whole genome shotgun (WGS) entry which is preliminary data.</text>
</comment>
<evidence type="ECO:0000256" key="5">
    <source>
        <dbReference type="SAM" id="SignalP"/>
    </source>
</evidence>
<protein>
    <submittedName>
        <fullName evidence="7">AhpC/TSA family protein</fullName>
    </submittedName>
</protein>
<organism evidence="7 8">
    <name type="scientific">Chitinophaga nivalis</name>
    <dbReference type="NCBI Taxonomy" id="2991709"/>
    <lineage>
        <taxon>Bacteria</taxon>
        <taxon>Pseudomonadati</taxon>
        <taxon>Bacteroidota</taxon>
        <taxon>Chitinophagia</taxon>
        <taxon>Chitinophagales</taxon>
        <taxon>Chitinophagaceae</taxon>
        <taxon>Chitinophaga</taxon>
    </lineage>
</organism>
<dbReference type="InterPro" id="IPR000866">
    <property type="entry name" value="AhpC/TSA"/>
</dbReference>
<dbReference type="InterPro" id="IPR050553">
    <property type="entry name" value="Thioredoxin_ResA/DsbE_sf"/>
</dbReference>
<evidence type="ECO:0000313" key="7">
    <source>
        <dbReference type="EMBL" id="MCW3482996.1"/>
    </source>
</evidence>
<dbReference type="PROSITE" id="PS51257">
    <property type="entry name" value="PROKAR_LIPOPROTEIN"/>
    <property type="match status" value="1"/>
</dbReference>
<keyword evidence="5" id="KW-0732">Signal</keyword>
<dbReference type="SUPFAM" id="SSF52833">
    <property type="entry name" value="Thioredoxin-like"/>
    <property type="match status" value="1"/>
</dbReference>
<dbReference type="PANTHER" id="PTHR42852">
    <property type="entry name" value="THIOL:DISULFIDE INTERCHANGE PROTEIN DSBE"/>
    <property type="match status" value="1"/>
</dbReference>
<keyword evidence="4" id="KW-0676">Redox-active center</keyword>
<keyword evidence="3" id="KW-1015">Disulfide bond</keyword>
<dbReference type="PANTHER" id="PTHR42852:SF6">
    <property type="entry name" value="THIOL:DISULFIDE INTERCHANGE PROTEIN DSBE"/>
    <property type="match status" value="1"/>
</dbReference>